<dbReference type="InterPro" id="IPR046335">
    <property type="entry name" value="LacI/GalR-like_sensor"/>
</dbReference>
<dbReference type="InterPro" id="IPR000524">
    <property type="entry name" value="Tscrpt_reg_HTH_GntR"/>
</dbReference>
<evidence type="ECO:0000313" key="6">
    <source>
        <dbReference type="Proteomes" id="UP000660024"/>
    </source>
</evidence>
<dbReference type="SUPFAM" id="SSF46785">
    <property type="entry name" value="Winged helix' DNA-binding domain"/>
    <property type="match status" value="1"/>
</dbReference>
<keyword evidence="3" id="KW-0804">Transcription</keyword>
<proteinExistence type="predicted"/>
<evidence type="ECO:0000313" key="5">
    <source>
        <dbReference type="EMBL" id="MBK0382883.1"/>
    </source>
</evidence>
<dbReference type="SUPFAM" id="SSF53822">
    <property type="entry name" value="Periplasmic binding protein-like I"/>
    <property type="match status" value="1"/>
</dbReference>
<dbReference type="Pfam" id="PF13377">
    <property type="entry name" value="Peripla_BP_3"/>
    <property type="match status" value="1"/>
</dbReference>
<keyword evidence="2" id="KW-0238">DNA-binding</keyword>
<evidence type="ECO:0000256" key="2">
    <source>
        <dbReference type="ARBA" id="ARBA00023125"/>
    </source>
</evidence>
<evidence type="ECO:0000256" key="3">
    <source>
        <dbReference type="ARBA" id="ARBA00023163"/>
    </source>
</evidence>
<comment type="caution">
    <text evidence="5">The sequence shown here is derived from an EMBL/GenBank/DDBJ whole genome shotgun (WGS) entry which is preliminary data.</text>
</comment>
<gene>
    <name evidence="5" type="ORF">I5M32_07915</name>
</gene>
<dbReference type="Gene3D" id="3.40.50.2300">
    <property type="match status" value="2"/>
</dbReference>
<dbReference type="Proteomes" id="UP000660024">
    <property type="component" value="Unassembled WGS sequence"/>
</dbReference>
<dbReference type="CDD" id="cd07377">
    <property type="entry name" value="WHTH_GntR"/>
    <property type="match status" value="1"/>
</dbReference>
<organism evidence="5 6">
    <name type="scientific">Pedobacter segetis</name>
    <dbReference type="NCBI Taxonomy" id="2793069"/>
    <lineage>
        <taxon>Bacteria</taxon>
        <taxon>Pseudomonadati</taxon>
        <taxon>Bacteroidota</taxon>
        <taxon>Sphingobacteriia</taxon>
        <taxon>Sphingobacteriales</taxon>
        <taxon>Sphingobacteriaceae</taxon>
        <taxon>Pedobacter</taxon>
    </lineage>
</organism>
<dbReference type="Pfam" id="PF00392">
    <property type="entry name" value="GntR"/>
    <property type="match status" value="1"/>
</dbReference>
<feature type="domain" description="HTH gntR-type" evidence="4">
    <location>
        <begin position="18"/>
        <end position="86"/>
    </location>
</feature>
<protein>
    <submittedName>
        <fullName evidence="5">GntR family transcriptional regulator</fullName>
    </submittedName>
</protein>
<dbReference type="InterPro" id="IPR028082">
    <property type="entry name" value="Peripla_BP_I"/>
</dbReference>
<evidence type="ECO:0000259" key="4">
    <source>
        <dbReference type="PROSITE" id="PS50949"/>
    </source>
</evidence>
<dbReference type="InterPro" id="IPR036390">
    <property type="entry name" value="WH_DNA-bd_sf"/>
</dbReference>
<keyword evidence="6" id="KW-1185">Reference proteome</keyword>
<dbReference type="PANTHER" id="PTHR38445">
    <property type="entry name" value="HTH-TYPE TRANSCRIPTIONAL REPRESSOR YTRA"/>
    <property type="match status" value="1"/>
</dbReference>
<dbReference type="RefSeq" id="WP_200585671.1">
    <property type="nucleotide sequence ID" value="NZ_JAEHFY010000009.1"/>
</dbReference>
<reference evidence="5 6" key="1">
    <citation type="submission" date="2020-12" db="EMBL/GenBank/DDBJ databases">
        <title>Bacterial novel species Pedobacter sp. SD-b isolated from soil.</title>
        <authorList>
            <person name="Jung H.-Y."/>
        </authorList>
    </citation>
    <scope>NUCLEOTIDE SEQUENCE [LARGE SCALE GENOMIC DNA]</scope>
    <source>
        <strain evidence="5 6">SD-b</strain>
    </source>
</reference>
<evidence type="ECO:0000256" key="1">
    <source>
        <dbReference type="ARBA" id="ARBA00023015"/>
    </source>
</evidence>
<dbReference type="PANTHER" id="PTHR38445:SF10">
    <property type="entry name" value="GNTR-FAMILY TRANSCRIPTIONAL REGULATOR"/>
    <property type="match status" value="1"/>
</dbReference>
<name>A0ABS1BJ71_9SPHI</name>
<dbReference type="SMART" id="SM00345">
    <property type="entry name" value="HTH_GNTR"/>
    <property type="match status" value="1"/>
</dbReference>
<dbReference type="EMBL" id="JAEHFY010000009">
    <property type="protein sequence ID" value="MBK0382883.1"/>
    <property type="molecule type" value="Genomic_DNA"/>
</dbReference>
<dbReference type="Gene3D" id="1.10.10.10">
    <property type="entry name" value="Winged helix-like DNA-binding domain superfamily/Winged helix DNA-binding domain"/>
    <property type="match status" value="1"/>
</dbReference>
<accession>A0ABS1BJ71</accession>
<sequence>MKAEDFFKYIFIDEYSATPKYLQLSNSIIAAVENGNFKKEDILPSINELSYVLEISRDTAEKGYRYLKKRSVIVSVPGKGFYIANTNFKKQIKVFLLFNKLSAHKKIIYDSFVSALGDDVSIDFYIYNNDFALFKKLIQNKHTDYTHYIIIPHFVEGGENAHEIINTLPANKLIILDKKAGSKINPCSSIYENFEKDIYGALTDAKEALMKYQTLKIIFPEKSYFSKDIINGFRQFCQQYAFNHAIVKNIQTETISTGEVYINLMEDDLVILIERIISLGLKIGQDVGVISYNETPLKKLLLNGITTVSTDFKWMGTMAAELVKKSPSSPSDIEVPFYLTLRSSL</sequence>
<keyword evidence="1" id="KW-0805">Transcription regulation</keyword>
<dbReference type="InterPro" id="IPR036388">
    <property type="entry name" value="WH-like_DNA-bd_sf"/>
</dbReference>
<dbReference type="PROSITE" id="PS50949">
    <property type="entry name" value="HTH_GNTR"/>
    <property type="match status" value="1"/>
</dbReference>